<organism evidence="2 3">
    <name type="scientific">Brassica napus</name>
    <name type="common">Rape</name>
    <dbReference type="NCBI Taxonomy" id="3708"/>
    <lineage>
        <taxon>Eukaryota</taxon>
        <taxon>Viridiplantae</taxon>
        <taxon>Streptophyta</taxon>
        <taxon>Embryophyta</taxon>
        <taxon>Tracheophyta</taxon>
        <taxon>Spermatophyta</taxon>
        <taxon>Magnoliopsida</taxon>
        <taxon>eudicotyledons</taxon>
        <taxon>Gunneridae</taxon>
        <taxon>Pentapetalae</taxon>
        <taxon>rosids</taxon>
        <taxon>malvids</taxon>
        <taxon>Brassicales</taxon>
        <taxon>Brassicaceae</taxon>
        <taxon>Brassiceae</taxon>
        <taxon>Brassica</taxon>
    </lineage>
</organism>
<comment type="caution">
    <text evidence="2">The sequence shown here is derived from an EMBL/GenBank/DDBJ whole genome shotgun (WGS) entry which is preliminary data.</text>
</comment>
<dbReference type="EMBL" id="JAGKQM010000012">
    <property type="protein sequence ID" value="KAH0897628.1"/>
    <property type="molecule type" value="Genomic_DNA"/>
</dbReference>
<gene>
    <name evidence="2" type="ORF">HID58_047196</name>
</gene>
<dbReference type="PANTHER" id="PTHR31286">
    <property type="entry name" value="GLYCINE-RICH CELL WALL STRUCTURAL PROTEIN 1.8-LIKE"/>
    <property type="match status" value="1"/>
</dbReference>
<evidence type="ECO:0000313" key="3">
    <source>
        <dbReference type="Proteomes" id="UP000824890"/>
    </source>
</evidence>
<dbReference type="Proteomes" id="UP000824890">
    <property type="component" value="Unassembled WGS sequence"/>
</dbReference>
<keyword evidence="3" id="KW-1185">Reference proteome</keyword>
<name>A0ABQ8AYR6_BRANA</name>
<evidence type="ECO:0000256" key="1">
    <source>
        <dbReference type="SAM" id="MobiDB-lite"/>
    </source>
</evidence>
<reference evidence="2 3" key="1">
    <citation type="submission" date="2021-05" db="EMBL/GenBank/DDBJ databases">
        <title>Genome Assembly of Synthetic Allotetraploid Brassica napus Reveals Homoeologous Exchanges between Subgenomes.</title>
        <authorList>
            <person name="Davis J.T."/>
        </authorList>
    </citation>
    <scope>NUCLEOTIDE SEQUENCE [LARGE SCALE GENOMIC DNA]</scope>
    <source>
        <strain evidence="3">cv. Da-Ae</strain>
        <tissue evidence="2">Seedling</tissue>
    </source>
</reference>
<evidence type="ECO:0008006" key="4">
    <source>
        <dbReference type="Google" id="ProtNLM"/>
    </source>
</evidence>
<evidence type="ECO:0000313" key="2">
    <source>
        <dbReference type="EMBL" id="KAH0897628.1"/>
    </source>
</evidence>
<protein>
    <recommendedName>
        <fullName evidence="4">DUF4283 domain-containing protein</fullName>
    </recommendedName>
</protein>
<accession>A0ABQ8AYR6</accession>
<feature type="compositionally biased region" description="Basic and acidic residues" evidence="1">
    <location>
        <begin position="263"/>
        <end position="273"/>
    </location>
</feature>
<sequence>CFVMGYFMNDALHISSIHSTVNKTWSSPGKIVLFRVDDAHRKLWHISEVPLVLNEWTRSQLKLHWISWPFRLNFLSLTAGKFVKLYPTTDRSLRLDVARVLVEVDLEKPLPRKIFFKGIEGHDITVGINFPWLPPNCGMERTVGFSRGRRKRNSWEMMSKASRKWALLLEKLLNELKKFPVKPTHLGDGASDTGNDLSLVRWVTFGGGHQRNSSPPREHILLEKVASPNSFQILQGIREEGETVEEDDMLEEERNQTQFIEGRRSSKWKDELRMGQGVGQQGKGKGRSLIANSGGLVSAVTKTQGNKFSSRRNK</sequence>
<proteinExistence type="predicted"/>
<feature type="non-terminal residue" evidence="2">
    <location>
        <position position="1"/>
    </location>
</feature>
<feature type="region of interest" description="Disordered" evidence="1">
    <location>
        <begin position="263"/>
        <end position="314"/>
    </location>
</feature>
<dbReference type="PANTHER" id="PTHR31286:SF148">
    <property type="entry name" value="DUF4283 DOMAIN-CONTAINING PROTEIN"/>
    <property type="match status" value="1"/>
</dbReference>
<dbReference type="InterPro" id="IPR040256">
    <property type="entry name" value="At4g02000-like"/>
</dbReference>